<evidence type="ECO:0000313" key="2">
    <source>
        <dbReference type="EMBL" id="NEN75286.1"/>
    </source>
</evidence>
<accession>A0A6L9Y4W6</accession>
<sequence length="277" mass="31686">MKKFTLIALVLSLFCLVACEDNQERKDEEYNYEEYKTTSLLKYSSQTEEETKQNQIITVESDTFILPNPDGAYKVDFSKADSAQVKIEIDKQLAVGVEQRILLAAYIFPPPEPYWVKNCSRVPTGRYIGKRCSDTLIQKGILKACYIADVSLYSNLLHKMFEPLVKSKPQKEKEIRKDIGNAFIKRQKESIRQTASHVFAEGEDYIVYKVSSGSLAMEGVASLVNAKLILNGRVFSTWCKDKTLDYLYSPTSIEKWESETIVKWIEKIIQANKESSE</sequence>
<feature type="signal peptide" evidence="1">
    <location>
        <begin position="1"/>
        <end position="20"/>
    </location>
</feature>
<comment type="caution">
    <text evidence="2">The sequence shown here is derived from an EMBL/GenBank/DDBJ whole genome shotgun (WGS) entry which is preliminary data.</text>
</comment>
<proteinExistence type="predicted"/>
<gene>
    <name evidence="2" type="ORF">F9B74_02955</name>
</gene>
<name>A0A6L9Y4W6_9BURK</name>
<keyword evidence="3" id="KW-1185">Reference proteome</keyword>
<dbReference type="EMBL" id="JAAGYR010000004">
    <property type="protein sequence ID" value="NEN75286.1"/>
    <property type="molecule type" value="Genomic_DNA"/>
</dbReference>
<organism evidence="2 3">
    <name type="scientific">Pelistega ratti</name>
    <dbReference type="NCBI Taxonomy" id="2652177"/>
    <lineage>
        <taxon>Bacteria</taxon>
        <taxon>Pseudomonadati</taxon>
        <taxon>Pseudomonadota</taxon>
        <taxon>Betaproteobacteria</taxon>
        <taxon>Burkholderiales</taxon>
        <taxon>Alcaligenaceae</taxon>
        <taxon>Pelistega</taxon>
    </lineage>
</organism>
<dbReference type="Proteomes" id="UP000477651">
    <property type="component" value="Unassembled WGS sequence"/>
</dbReference>
<dbReference type="AlphaFoldDB" id="A0A6L9Y4W6"/>
<evidence type="ECO:0008006" key="4">
    <source>
        <dbReference type="Google" id="ProtNLM"/>
    </source>
</evidence>
<dbReference type="RefSeq" id="WP_163763989.1">
    <property type="nucleotide sequence ID" value="NZ_JAAGYR010000004.1"/>
</dbReference>
<evidence type="ECO:0000313" key="3">
    <source>
        <dbReference type="Proteomes" id="UP000477651"/>
    </source>
</evidence>
<keyword evidence="1" id="KW-0732">Signal</keyword>
<reference evidence="2 3" key="1">
    <citation type="submission" date="2020-02" db="EMBL/GenBank/DDBJ databases">
        <title>Pelistega sp. NLN82 were isolated from wild rodents of the Hainan Island.</title>
        <authorList>
            <person name="Niu N."/>
            <person name="Zhou J."/>
        </authorList>
    </citation>
    <scope>NUCLEOTIDE SEQUENCE [LARGE SCALE GENOMIC DNA]</scope>
    <source>
        <strain evidence="2 3">NLN82</strain>
    </source>
</reference>
<feature type="chain" id="PRO_5026777589" description="Lipoprotein" evidence="1">
    <location>
        <begin position="21"/>
        <end position="277"/>
    </location>
</feature>
<evidence type="ECO:0000256" key="1">
    <source>
        <dbReference type="SAM" id="SignalP"/>
    </source>
</evidence>
<protein>
    <recommendedName>
        <fullName evidence="4">Lipoprotein</fullName>
    </recommendedName>
</protein>